<evidence type="ECO:0000313" key="3">
    <source>
        <dbReference type="Proteomes" id="UP000068164"/>
    </source>
</evidence>
<dbReference type="Gene3D" id="1.10.10.10">
    <property type="entry name" value="Winged helix-like DNA-binding domain superfamily/Winged helix DNA-binding domain"/>
    <property type="match status" value="1"/>
</dbReference>
<name>A0A120FNQ3_9HYPH</name>
<feature type="compositionally biased region" description="Basic and acidic residues" evidence="1">
    <location>
        <begin position="7"/>
        <end position="21"/>
    </location>
</feature>
<dbReference type="Gene3D" id="3.40.50.300">
    <property type="entry name" value="P-loop containing nucleotide triphosphate hydrolases"/>
    <property type="match status" value="1"/>
</dbReference>
<protein>
    <recommendedName>
        <fullName evidence="4">AAA+ ATPase domain-containing protein</fullName>
    </recommendedName>
</protein>
<organism evidence="2 3">
    <name type="scientific">Rhizobium altiplani</name>
    <dbReference type="NCBI Taxonomy" id="1864509"/>
    <lineage>
        <taxon>Bacteria</taxon>
        <taxon>Pseudomonadati</taxon>
        <taxon>Pseudomonadota</taxon>
        <taxon>Alphaproteobacteria</taxon>
        <taxon>Hyphomicrobiales</taxon>
        <taxon>Rhizobiaceae</taxon>
        <taxon>Rhizobium/Agrobacterium group</taxon>
        <taxon>Rhizobium</taxon>
    </lineage>
</organism>
<gene>
    <name evidence="2" type="ORF">AS026_37485</name>
</gene>
<reference evidence="2 3" key="1">
    <citation type="submission" date="2015-11" db="EMBL/GenBank/DDBJ databases">
        <title>Draft Genome Sequence of the Strain BR 10423 (Rhizobium sp.) isolated from nodules of Mimosa pudica.</title>
        <authorList>
            <person name="Barauna A.C."/>
            <person name="Zilli J.E."/>
            <person name="Simoes-Araujo J.L."/>
            <person name="Reis V.M."/>
            <person name="James E.K."/>
            <person name="Reis F.B.Jr."/>
            <person name="Rouws L.F."/>
            <person name="Passos S.R."/>
            <person name="Gois S.R."/>
        </authorList>
    </citation>
    <scope>NUCLEOTIDE SEQUENCE [LARGE SCALE GENOMIC DNA]</scope>
    <source>
        <strain evidence="2 3">BR10423</strain>
    </source>
</reference>
<dbReference type="InterPro" id="IPR036390">
    <property type="entry name" value="WH_DNA-bd_sf"/>
</dbReference>
<dbReference type="SUPFAM" id="SSF52540">
    <property type="entry name" value="P-loop containing nucleoside triphosphate hydrolases"/>
    <property type="match status" value="1"/>
</dbReference>
<proteinExistence type="predicted"/>
<evidence type="ECO:0000313" key="2">
    <source>
        <dbReference type="EMBL" id="KWV55732.1"/>
    </source>
</evidence>
<dbReference type="Proteomes" id="UP000068164">
    <property type="component" value="Unassembled WGS sequence"/>
</dbReference>
<dbReference type="EMBL" id="LNCD01000051">
    <property type="protein sequence ID" value="KWV55732.1"/>
    <property type="molecule type" value="Genomic_DNA"/>
</dbReference>
<dbReference type="InterPro" id="IPR036388">
    <property type="entry name" value="WH-like_DNA-bd_sf"/>
</dbReference>
<dbReference type="Pfam" id="PF13481">
    <property type="entry name" value="AAA_25"/>
    <property type="match status" value="1"/>
</dbReference>
<feature type="region of interest" description="Disordered" evidence="1">
    <location>
        <begin position="1"/>
        <end position="41"/>
    </location>
</feature>
<accession>A0A120FNQ3</accession>
<dbReference type="InterPro" id="IPR027417">
    <property type="entry name" value="P-loop_NTPase"/>
</dbReference>
<dbReference type="SUPFAM" id="SSF46785">
    <property type="entry name" value="Winged helix' DNA-binding domain"/>
    <property type="match status" value="1"/>
</dbReference>
<comment type="caution">
    <text evidence="2">The sequence shown here is derived from an EMBL/GenBank/DDBJ whole genome shotgun (WGS) entry which is preliminary data.</text>
</comment>
<dbReference type="AlphaFoldDB" id="A0A120FNQ3"/>
<evidence type="ECO:0008006" key="4">
    <source>
        <dbReference type="Google" id="ProtNLM"/>
    </source>
</evidence>
<evidence type="ECO:0000256" key="1">
    <source>
        <dbReference type="SAM" id="MobiDB-lite"/>
    </source>
</evidence>
<sequence>MPMYEQPRPESIEDFAARQKGDPGNNGEGMHEKARNGRAKRMKPFSGLISSKAFIDQMKPPEFTIKDLLMRAASYTLCGPTGAGKTLVAILMAIKVARGEWFHGKKCRKGKVAFFAAENPENVRYQYFSICADLDIDPRAQDIEWHKNPFDIAGSLEQTRAALLKIRNLEFVVFDSLQALFPGDDENSNMQMLDFACCFRDLIADHPNRPATLILAHPVKHASKDNLLPRGGGALLNELDGNLTVWADGGMANLHWQGKLRGIPFDPMKFELVVIKPEGLENADGDQMAMTIAKPLTEGREAEIHQQQNREEIATLEALVATPSISMRALAATVGVSRRRMEKIMETLTKRKWIRTYIDHIGLTREGERALRKGQK</sequence>
<keyword evidence="3" id="KW-1185">Reference proteome</keyword>